<dbReference type="Proteomes" id="UP000326396">
    <property type="component" value="Linkage Group LG2"/>
</dbReference>
<keyword evidence="3" id="KW-1185">Reference proteome</keyword>
<organism evidence="2 3">
    <name type="scientific">Mikania micrantha</name>
    <name type="common">bitter vine</name>
    <dbReference type="NCBI Taxonomy" id="192012"/>
    <lineage>
        <taxon>Eukaryota</taxon>
        <taxon>Viridiplantae</taxon>
        <taxon>Streptophyta</taxon>
        <taxon>Embryophyta</taxon>
        <taxon>Tracheophyta</taxon>
        <taxon>Spermatophyta</taxon>
        <taxon>Magnoliopsida</taxon>
        <taxon>eudicotyledons</taxon>
        <taxon>Gunneridae</taxon>
        <taxon>Pentapetalae</taxon>
        <taxon>asterids</taxon>
        <taxon>campanulids</taxon>
        <taxon>Asterales</taxon>
        <taxon>Asteraceae</taxon>
        <taxon>Asteroideae</taxon>
        <taxon>Heliantheae alliance</taxon>
        <taxon>Eupatorieae</taxon>
        <taxon>Mikania</taxon>
    </lineage>
</organism>
<evidence type="ECO:0000313" key="2">
    <source>
        <dbReference type="EMBL" id="KAD4584412.1"/>
    </source>
</evidence>
<dbReference type="PANTHER" id="PTHR34657:SF10">
    <property type="entry name" value="F21M11.6 PROTEIN"/>
    <property type="match status" value="1"/>
</dbReference>
<sequence length="186" mass="20226">MNLSGRQLPPSGPRRRKERDEMLDLLKPSTIIRPPPRKPATPMPKPVPVRAMAPTKPSKSDGSPPAHASVLLAGYMAHEFLTIGTLLGQLYDPARANVSPASFVASSADIRTAKKPNIGFVSSWEKGKAVEIEPKPSGNKIQLEPKLAKNQRYVEVCDLLRNGGRIPGIVNPSQLAPFLQTQPEKN</sequence>
<name>A0A5N6N972_9ASTR</name>
<dbReference type="PANTHER" id="PTHR34657">
    <property type="entry name" value="EMBRYO SAC DEVELOPMENT ARREST 6"/>
    <property type="match status" value="1"/>
</dbReference>
<reference evidence="2 3" key="1">
    <citation type="submission" date="2019-05" db="EMBL/GenBank/DDBJ databases">
        <title>Mikania micrantha, genome provides insights into the molecular mechanism of rapid growth.</title>
        <authorList>
            <person name="Liu B."/>
        </authorList>
    </citation>
    <scope>NUCLEOTIDE SEQUENCE [LARGE SCALE GENOMIC DNA]</scope>
    <source>
        <strain evidence="2">NLD-2019</strain>
        <tissue evidence="2">Leaf</tissue>
    </source>
</reference>
<evidence type="ECO:0000313" key="3">
    <source>
        <dbReference type="Proteomes" id="UP000326396"/>
    </source>
</evidence>
<proteinExistence type="predicted"/>
<protein>
    <submittedName>
        <fullName evidence="2">Uncharacterized protein</fullName>
    </submittedName>
</protein>
<evidence type="ECO:0000256" key="1">
    <source>
        <dbReference type="SAM" id="MobiDB-lite"/>
    </source>
</evidence>
<feature type="region of interest" description="Disordered" evidence="1">
    <location>
        <begin position="1"/>
        <end position="65"/>
    </location>
</feature>
<feature type="compositionally biased region" description="Pro residues" evidence="1">
    <location>
        <begin position="33"/>
        <end position="47"/>
    </location>
</feature>
<dbReference type="AlphaFoldDB" id="A0A5N6N972"/>
<dbReference type="EMBL" id="SZYD01000012">
    <property type="protein sequence ID" value="KAD4584412.1"/>
    <property type="molecule type" value="Genomic_DNA"/>
</dbReference>
<dbReference type="OrthoDB" id="687843at2759"/>
<comment type="caution">
    <text evidence="2">The sequence shown here is derived from an EMBL/GenBank/DDBJ whole genome shotgun (WGS) entry which is preliminary data.</text>
</comment>
<gene>
    <name evidence="2" type="ORF">E3N88_22013</name>
</gene>
<accession>A0A5N6N972</accession>